<evidence type="ECO:0000313" key="1">
    <source>
        <dbReference type="EMBL" id="KAH6650589.1"/>
    </source>
</evidence>
<accession>A0ACB7PT03</accession>
<dbReference type="EMBL" id="JAGIZQ010000001">
    <property type="protein sequence ID" value="KAH6650589.1"/>
    <property type="molecule type" value="Genomic_DNA"/>
</dbReference>
<keyword evidence="2" id="KW-1185">Reference proteome</keyword>
<proteinExistence type="predicted"/>
<dbReference type="Proteomes" id="UP000724584">
    <property type="component" value="Unassembled WGS sequence"/>
</dbReference>
<gene>
    <name evidence="1" type="ORF">F5144DRAFT_51945</name>
</gene>
<reference evidence="1 2" key="1">
    <citation type="journal article" date="2021" name="Nat. Commun.">
        <title>Genetic determinants of endophytism in the Arabidopsis root mycobiome.</title>
        <authorList>
            <person name="Mesny F."/>
            <person name="Miyauchi S."/>
            <person name="Thiergart T."/>
            <person name="Pickel B."/>
            <person name="Atanasova L."/>
            <person name="Karlsson M."/>
            <person name="Huettel B."/>
            <person name="Barry K.W."/>
            <person name="Haridas S."/>
            <person name="Chen C."/>
            <person name="Bauer D."/>
            <person name="Andreopoulos W."/>
            <person name="Pangilinan J."/>
            <person name="LaButti K."/>
            <person name="Riley R."/>
            <person name="Lipzen A."/>
            <person name="Clum A."/>
            <person name="Drula E."/>
            <person name="Henrissat B."/>
            <person name="Kohler A."/>
            <person name="Grigoriev I.V."/>
            <person name="Martin F.M."/>
            <person name="Hacquard S."/>
        </authorList>
    </citation>
    <scope>NUCLEOTIDE SEQUENCE [LARGE SCALE GENOMIC DNA]</scope>
    <source>
        <strain evidence="1 2">MPI-SDFR-AT-0079</strain>
    </source>
</reference>
<comment type="caution">
    <text evidence="1">The sequence shown here is derived from an EMBL/GenBank/DDBJ whole genome shotgun (WGS) entry which is preliminary data.</text>
</comment>
<sequence>MRGWTVSFDHLKREVVVCPSLGNMGRKGGTVGERLRDQQFSPQPGGGHCHWFSSPQTSQGSPCICPWPGLPRSSTPSKEQSRSTKTHPGPPMAHHSAFVKVDFQLPQQLCHGHSGSWRLGCSSGILACAGVNFPALAVPFPQVLTAHLTAQSTSKLPPSEKVSIQRWLTKVPLCGGDSTFPLNAGPLSLANEGRMRSLVDLPCSRPTKTLQLLDLRSPRHRETLVR</sequence>
<name>A0ACB7PT03_9PEZI</name>
<organism evidence="1 2">
    <name type="scientific">Chaetomium tenue</name>
    <dbReference type="NCBI Taxonomy" id="1854479"/>
    <lineage>
        <taxon>Eukaryota</taxon>
        <taxon>Fungi</taxon>
        <taxon>Dikarya</taxon>
        <taxon>Ascomycota</taxon>
        <taxon>Pezizomycotina</taxon>
        <taxon>Sordariomycetes</taxon>
        <taxon>Sordariomycetidae</taxon>
        <taxon>Sordariales</taxon>
        <taxon>Chaetomiaceae</taxon>
        <taxon>Chaetomium</taxon>
    </lineage>
</organism>
<protein>
    <submittedName>
        <fullName evidence="1">Uncharacterized protein</fullName>
    </submittedName>
</protein>
<evidence type="ECO:0000313" key="2">
    <source>
        <dbReference type="Proteomes" id="UP000724584"/>
    </source>
</evidence>